<dbReference type="AlphaFoldDB" id="A0A8J6BX69"/>
<dbReference type="GO" id="GO:0048193">
    <property type="term" value="P:Golgi vesicle transport"/>
    <property type="evidence" value="ECO:0007669"/>
    <property type="project" value="InterPro"/>
</dbReference>
<dbReference type="InterPro" id="IPR016024">
    <property type="entry name" value="ARM-type_fold"/>
</dbReference>
<accession>A0A8J6BX69</accession>
<dbReference type="SUPFAM" id="SSF48371">
    <property type="entry name" value="ARM repeat"/>
    <property type="match status" value="1"/>
</dbReference>
<comment type="caution">
    <text evidence="2">The sequence shown here is derived from an EMBL/GenBank/DDBJ whole genome shotgun (WGS) entry which is preliminary data.</text>
</comment>
<dbReference type="Gene3D" id="1.25.10.10">
    <property type="entry name" value="Leucine-rich Repeat Variant"/>
    <property type="match status" value="1"/>
</dbReference>
<evidence type="ECO:0000313" key="2">
    <source>
        <dbReference type="EMBL" id="KAG9393156.1"/>
    </source>
</evidence>
<dbReference type="PANTHER" id="PTHR10013">
    <property type="entry name" value="GENERAL VESICULAR TRANSPORT FACTOR P115"/>
    <property type="match status" value="1"/>
</dbReference>
<gene>
    <name evidence="2" type="ORF">J8273_3285</name>
</gene>
<protein>
    <submittedName>
        <fullName evidence="2">Uncharacterized protein</fullName>
    </submittedName>
</protein>
<keyword evidence="1" id="KW-0175">Coiled coil</keyword>
<organism evidence="2 3">
    <name type="scientific">Carpediemonas membranifera</name>
    <dbReference type="NCBI Taxonomy" id="201153"/>
    <lineage>
        <taxon>Eukaryota</taxon>
        <taxon>Metamonada</taxon>
        <taxon>Carpediemonas-like organisms</taxon>
        <taxon>Carpediemonas</taxon>
    </lineage>
</organism>
<dbReference type="OrthoDB" id="198977at2759"/>
<dbReference type="EMBL" id="JAHDYR010000025">
    <property type="protein sequence ID" value="KAG9393156.1"/>
    <property type="molecule type" value="Genomic_DNA"/>
</dbReference>
<sequence length="423" mass="47366">MQQIVIGDQEVKVAGLELLSAIVDKSSPCAEQYASDMTTTDGPVNLFLSLLSSGQDFFVRMSAVELLTRLLRVARKRVQEAVLSNKDGGINNLMDLIECDMEALRNDAIILLTRLIEESVELQKVLAFNRVMDRVLAVLVTEENIAIRRDATALLTALLSNSTTVTLFKETATDGLLRLANKIILKELGHPESVQFLTSILSPLAGGQGVSSAALEREQEANTELRTSLDQANREIASLRADMAERDEYKELLEGALADQEEVIETLKMQIRKWSGAPHFLAPSREVADLLTKRGDALSFFTVYKYVSKLHDYGEEVDMDVIADSFKSVSSFSDKVTRKEFGHLLEVIDHRIARTRDLIWDFRSMKRPGQVGIPNTEAHLLFQKYMGIHYNDAEFDDWILKRPSPFSNVLFKEVVVQLAGSDD</sequence>
<reference evidence="2" key="1">
    <citation type="submission" date="2021-05" db="EMBL/GenBank/DDBJ databases">
        <title>A free-living protist that lacks canonical eukaryotic 1 DNA replication and segregation systems.</title>
        <authorList>
            <person name="Salas-Leiva D.E."/>
            <person name="Tromer E.C."/>
            <person name="Curtis B.A."/>
            <person name="Jerlstrom-Hultqvist J."/>
            <person name="Kolisko M."/>
            <person name="Yi Z."/>
            <person name="Salas-Leiva J.S."/>
            <person name="Gallot-Lavallee L."/>
            <person name="Kops G.J.P.L."/>
            <person name="Archibald J.M."/>
            <person name="Simpson A.G.B."/>
            <person name="Roger A.J."/>
        </authorList>
    </citation>
    <scope>NUCLEOTIDE SEQUENCE</scope>
    <source>
        <strain evidence="2">BICM</strain>
    </source>
</reference>
<evidence type="ECO:0000256" key="1">
    <source>
        <dbReference type="SAM" id="Coils"/>
    </source>
</evidence>
<keyword evidence="3" id="KW-1185">Reference proteome</keyword>
<feature type="coiled-coil region" evidence="1">
    <location>
        <begin position="215"/>
        <end position="270"/>
    </location>
</feature>
<dbReference type="InterPro" id="IPR011989">
    <property type="entry name" value="ARM-like"/>
</dbReference>
<dbReference type="Proteomes" id="UP000717585">
    <property type="component" value="Unassembled WGS sequence"/>
</dbReference>
<evidence type="ECO:0000313" key="3">
    <source>
        <dbReference type="Proteomes" id="UP000717585"/>
    </source>
</evidence>
<proteinExistence type="predicted"/>
<name>A0A8J6BX69_9EUKA</name>
<dbReference type="PANTHER" id="PTHR10013:SF0">
    <property type="entry name" value="GENERAL VESICULAR TRANSPORT FACTOR P115"/>
    <property type="match status" value="1"/>
</dbReference>
<dbReference type="InterPro" id="IPR024095">
    <property type="entry name" value="Vesicle_P115"/>
</dbReference>